<evidence type="ECO:0000313" key="1">
    <source>
        <dbReference type="EMBL" id="AYG80526.1"/>
    </source>
</evidence>
<evidence type="ECO:0000313" key="2">
    <source>
        <dbReference type="Proteomes" id="UP000271554"/>
    </source>
</evidence>
<dbReference type="KEGG" id="shun:DWB77_02661"/>
<dbReference type="Proteomes" id="UP000271554">
    <property type="component" value="Chromosome"/>
</dbReference>
<accession>A0A387H9L5</accession>
<name>A0A387H9L5_9ACTN</name>
<keyword evidence="2" id="KW-1185">Reference proteome</keyword>
<dbReference type="AlphaFoldDB" id="A0A387H9L5"/>
<gene>
    <name evidence="1" type="ORF">DWB77_02661</name>
</gene>
<protein>
    <submittedName>
        <fullName evidence="1">Uncharacterized protein</fullName>
    </submittedName>
</protein>
<organism evidence="1 2">
    <name type="scientific">Streptomyces hundungensis</name>
    <dbReference type="NCBI Taxonomy" id="1077946"/>
    <lineage>
        <taxon>Bacteria</taxon>
        <taxon>Bacillati</taxon>
        <taxon>Actinomycetota</taxon>
        <taxon>Actinomycetes</taxon>
        <taxon>Kitasatosporales</taxon>
        <taxon>Streptomycetaceae</taxon>
        <taxon>Streptomyces</taxon>
    </lineage>
</organism>
<dbReference type="EMBL" id="CP032698">
    <property type="protein sequence ID" value="AYG80526.1"/>
    <property type="molecule type" value="Genomic_DNA"/>
</dbReference>
<proteinExistence type="predicted"/>
<reference evidence="1 2" key="1">
    <citation type="submission" date="2018-10" db="EMBL/GenBank/DDBJ databases">
        <title>Relationship between Morphology and Antimicrobial Activity in Streptomyces.</title>
        <authorList>
            <person name="Kang H.J."/>
            <person name="Kim S.B."/>
        </authorList>
    </citation>
    <scope>NUCLEOTIDE SEQUENCE [LARGE SCALE GENOMIC DNA]</scope>
    <source>
        <strain evidence="1 2">BH38</strain>
    </source>
</reference>
<sequence length="86" mass="9514">MTASDGDRAEPPTKTQVIETLRRIDAHCGHEEPARALVLGQSIRLALYLRSPDETEAVARALDICGRLLAASPEFARFHITDFQLL</sequence>